<reference evidence="1" key="1">
    <citation type="journal article" date="2015" name="Nature">
        <title>Complex archaea that bridge the gap between prokaryotes and eukaryotes.</title>
        <authorList>
            <person name="Spang A."/>
            <person name="Saw J.H."/>
            <person name="Jorgensen S.L."/>
            <person name="Zaremba-Niedzwiedzka K."/>
            <person name="Martijn J."/>
            <person name="Lind A.E."/>
            <person name="van Eijk R."/>
            <person name="Schleper C."/>
            <person name="Guy L."/>
            <person name="Ettema T.J."/>
        </authorList>
    </citation>
    <scope>NUCLEOTIDE SEQUENCE</scope>
</reference>
<sequence length="32" mass="3970">SEEDYSIEYDRKCNYNKAQRDMIDAGWKKEKR</sequence>
<dbReference type="AlphaFoldDB" id="A0A0F9EE42"/>
<dbReference type="EMBL" id="LAZR01037425">
    <property type="protein sequence ID" value="KKL22238.1"/>
    <property type="molecule type" value="Genomic_DNA"/>
</dbReference>
<gene>
    <name evidence="1" type="ORF">LCGC14_2437400</name>
</gene>
<organism evidence="1">
    <name type="scientific">marine sediment metagenome</name>
    <dbReference type="NCBI Taxonomy" id="412755"/>
    <lineage>
        <taxon>unclassified sequences</taxon>
        <taxon>metagenomes</taxon>
        <taxon>ecological metagenomes</taxon>
    </lineage>
</organism>
<feature type="non-terminal residue" evidence="1">
    <location>
        <position position="1"/>
    </location>
</feature>
<name>A0A0F9EE42_9ZZZZ</name>
<accession>A0A0F9EE42</accession>
<comment type="caution">
    <text evidence="1">The sequence shown here is derived from an EMBL/GenBank/DDBJ whole genome shotgun (WGS) entry which is preliminary data.</text>
</comment>
<protein>
    <submittedName>
        <fullName evidence="1">Uncharacterized protein</fullName>
    </submittedName>
</protein>
<evidence type="ECO:0000313" key="1">
    <source>
        <dbReference type="EMBL" id="KKL22238.1"/>
    </source>
</evidence>
<proteinExistence type="predicted"/>